<dbReference type="InterPro" id="IPR009003">
    <property type="entry name" value="Peptidase_S1_PA"/>
</dbReference>
<gene>
    <name evidence="3" type="ORF">Q428_01550</name>
</gene>
<proteinExistence type="predicted"/>
<evidence type="ECO:0000313" key="4">
    <source>
        <dbReference type="Proteomes" id="UP000019681"/>
    </source>
</evidence>
<dbReference type="AlphaFoldDB" id="A0A017RYG0"/>
<reference evidence="3 4" key="1">
    <citation type="journal article" date="2014" name="Genome Announc.">
        <title>Draft Genome Sequence of Fervidicella metallireducens Strain AeBT, an Iron-Reducing Thermoanaerobe from the Great Artesian Basin.</title>
        <authorList>
            <person name="Patel B.K."/>
        </authorList>
    </citation>
    <scope>NUCLEOTIDE SEQUENCE [LARGE SCALE GENOMIC DNA]</scope>
    <source>
        <strain evidence="3 4">AeB</strain>
    </source>
</reference>
<dbReference type="Gene3D" id="2.30.42.10">
    <property type="match status" value="1"/>
</dbReference>
<keyword evidence="1" id="KW-1133">Transmembrane helix</keyword>
<feature type="transmembrane region" description="Helical" evidence="1">
    <location>
        <begin position="12"/>
        <end position="32"/>
    </location>
</feature>
<dbReference type="OrthoDB" id="9765242at2"/>
<dbReference type="PROSITE" id="PS51494">
    <property type="entry name" value="SPOIVB"/>
    <property type="match status" value="1"/>
</dbReference>
<dbReference type="Pfam" id="PF05580">
    <property type="entry name" value="Peptidase_S55"/>
    <property type="match status" value="1"/>
</dbReference>
<dbReference type="NCBIfam" id="TIGR02860">
    <property type="entry name" value="spore_IV_B"/>
    <property type="match status" value="1"/>
</dbReference>
<accession>A0A017RYG0</accession>
<dbReference type="EMBL" id="AZQP01000002">
    <property type="protein sequence ID" value="EYE89707.1"/>
    <property type="molecule type" value="Genomic_DNA"/>
</dbReference>
<dbReference type="SMART" id="SM00228">
    <property type="entry name" value="PDZ"/>
    <property type="match status" value="1"/>
</dbReference>
<evidence type="ECO:0000259" key="2">
    <source>
        <dbReference type="PROSITE" id="PS51494"/>
    </source>
</evidence>
<dbReference type="InterPro" id="IPR001478">
    <property type="entry name" value="PDZ"/>
</dbReference>
<protein>
    <submittedName>
        <fullName evidence="3">Stage IV sporulation protein B</fullName>
    </submittedName>
</protein>
<dbReference type="InterPro" id="IPR036034">
    <property type="entry name" value="PDZ_sf"/>
</dbReference>
<evidence type="ECO:0000256" key="1">
    <source>
        <dbReference type="SAM" id="Phobius"/>
    </source>
</evidence>
<dbReference type="Pfam" id="PF13180">
    <property type="entry name" value="PDZ_2"/>
    <property type="match status" value="1"/>
</dbReference>
<dbReference type="RefSeq" id="WP_035377511.1">
    <property type="nucleotide sequence ID" value="NZ_AZQP01000002.1"/>
</dbReference>
<keyword evidence="1" id="KW-0812">Transmembrane</keyword>
<dbReference type="InterPro" id="IPR008763">
    <property type="entry name" value="Peptidase_S55"/>
</dbReference>
<evidence type="ECO:0000313" key="3">
    <source>
        <dbReference type="EMBL" id="EYE89707.1"/>
    </source>
</evidence>
<feature type="domain" description="Peptidase S55" evidence="2">
    <location>
        <begin position="181"/>
        <end position="411"/>
    </location>
</feature>
<keyword evidence="1" id="KW-0472">Membrane</keyword>
<keyword evidence="4" id="KW-1185">Reference proteome</keyword>
<dbReference type="SUPFAM" id="SSF50494">
    <property type="entry name" value="Trypsin-like serine proteases"/>
    <property type="match status" value="1"/>
</dbReference>
<dbReference type="STRING" id="1403537.Q428_01550"/>
<sequence>MKKRGFKIVIPMISLLFFIFLIATINVMFMPGNIKITQSKNNLINLENSKIKSNFLYKVENEKYKDNDLETSNKIDISIKLFGILPVRKMTLCLLPEVKVIPGGQPIGVKLFTDGILVVGFSDVETATGKKQSPAASAGIEIGDRIIDINGIKLNSSEDLSNIIGKFGEKELNINLNRKGQLKTVKVTPTKVKNSDQYKIGLWVRDSTAGVGTLTFYDPSTGRFGALGHPINDVDTGLQLPVRDGKIYNAKIIAVEQGTRGKPGELRGMFSEEDVLGILEKNTMSGIYGKLTTGASNGIYNKAIPIARQSEIKEGPAKILTSVEGADVKAYDIYIERLTEQSRPNPKSMIIRITDKELLSKTGGIVQGMSGSPIIQDGKLIGAVTHVFVNRPDMGYGIYIEWMLNECGVEI</sequence>
<name>A0A017RYG0_9CLOT</name>
<dbReference type="InterPro" id="IPR014219">
    <property type="entry name" value="SpoIVB"/>
</dbReference>
<dbReference type="CDD" id="cd23081">
    <property type="entry name" value="cpPDZ_EcRseP-like"/>
    <property type="match status" value="1"/>
</dbReference>
<dbReference type="SUPFAM" id="SSF50156">
    <property type="entry name" value="PDZ domain-like"/>
    <property type="match status" value="1"/>
</dbReference>
<dbReference type="Proteomes" id="UP000019681">
    <property type="component" value="Unassembled WGS sequence"/>
</dbReference>
<comment type="caution">
    <text evidence="3">The sequence shown here is derived from an EMBL/GenBank/DDBJ whole genome shotgun (WGS) entry which is preliminary data.</text>
</comment>
<organism evidence="3 4">
    <name type="scientific">Fervidicella metallireducens AeB</name>
    <dbReference type="NCBI Taxonomy" id="1403537"/>
    <lineage>
        <taxon>Bacteria</taxon>
        <taxon>Bacillati</taxon>
        <taxon>Bacillota</taxon>
        <taxon>Clostridia</taxon>
        <taxon>Eubacteriales</taxon>
        <taxon>Clostridiaceae</taxon>
        <taxon>Fervidicella</taxon>
    </lineage>
</organism>